<dbReference type="EMBL" id="PKKO01000004">
    <property type="protein sequence ID" value="PKY72055.1"/>
    <property type="molecule type" value="Genomic_DNA"/>
</dbReference>
<dbReference type="SUPFAM" id="SSF55874">
    <property type="entry name" value="ATPase domain of HSP90 chaperone/DNA topoisomerase II/histidine kinase"/>
    <property type="match status" value="1"/>
</dbReference>
<keyword evidence="7 14" id="KW-0418">Kinase</keyword>
<evidence type="ECO:0000259" key="13">
    <source>
        <dbReference type="PROSITE" id="PS50885"/>
    </source>
</evidence>
<dbReference type="SMART" id="SM00388">
    <property type="entry name" value="HisKA"/>
    <property type="match status" value="1"/>
</dbReference>
<dbReference type="InterPro" id="IPR003661">
    <property type="entry name" value="HisK_dim/P_dom"/>
</dbReference>
<evidence type="ECO:0000256" key="8">
    <source>
        <dbReference type="ARBA" id="ARBA00022989"/>
    </source>
</evidence>
<dbReference type="SMART" id="SM00387">
    <property type="entry name" value="HATPase_c"/>
    <property type="match status" value="1"/>
</dbReference>
<evidence type="ECO:0000259" key="12">
    <source>
        <dbReference type="PROSITE" id="PS50109"/>
    </source>
</evidence>
<dbReference type="Gene3D" id="6.10.340.10">
    <property type="match status" value="1"/>
</dbReference>
<feature type="domain" description="Histidine kinase" evidence="12">
    <location>
        <begin position="262"/>
        <end position="506"/>
    </location>
</feature>
<dbReference type="InterPro" id="IPR036097">
    <property type="entry name" value="HisK_dim/P_sf"/>
</dbReference>
<dbReference type="PANTHER" id="PTHR45436:SF5">
    <property type="entry name" value="SENSOR HISTIDINE KINASE TRCS"/>
    <property type="match status" value="1"/>
</dbReference>
<dbReference type="Pfam" id="PF00512">
    <property type="entry name" value="HisKA"/>
    <property type="match status" value="1"/>
</dbReference>
<evidence type="ECO:0000313" key="15">
    <source>
        <dbReference type="Proteomes" id="UP000235122"/>
    </source>
</evidence>
<dbReference type="SMART" id="SM00304">
    <property type="entry name" value="HAMP"/>
    <property type="match status" value="1"/>
</dbReference>
<dbReference type="CDD" id="cd00082">
    <property type="entry name" value="HisKA"/>
    <property type="match status" value="1"/>
</dbReference>
<dbReference type="STRING" id="33007.HMPREF3198_00475"/>
<keyword evidence="6 11" id="KW-0812">Transmembrane</keyword>
<sequence>MAAKRTNKRLPLRPLGNFRSRLTTMTLSVAVVCVAFLGLTLMLSAMATAASREFRNADTFRDSVHTFAEGAKFPTTSNAVYGYLSRRNPFDYSAYLGFYNGNLDAHQGRWGIPAYNDSQLLAALHNYLPARRGTTQVVKTSRTQYLVTVLPLQVKGDKPGALVLVQDRNARLWEAMQFLWLYFGFAATSISLLYVGIRIMSGIMLRSLEEMVKVSQATDKDDLSQRMPVSSSRELSIVASSFNQMLDRLETSLESQRNLMDDVGHELRTPITVVSGHLQVMDPHDPDQIEKVKKLALDELARMERLTNDVTTMAAAGRTGYFQSDPIDMFDLALNVYEGATALGERKWKLGEITPLVYIGDAQRIQQAWMALVSNAVKYSGADSTIEIGLTTSDCPPLLDESGQVVATNVIRRTNSKAGPSPVLPERPDKNCGIMRLWVRDNGIGIPEDSQSRVFERYMRADSSRPGSGLGLAVVTAIATAHGGFLELRSREGVGSVFAIALPTDTSTADIEGNVDE</sequence>
<dbReference type="CDD" id="cd00075">
    <property type="entry name" value="HATPase"/>
    <property type="match status" value="1"/>
</dbReference>
<dbReference type="InterPro" id="IPR003594">
    <property type="entry name" value="HATPase_dom"/>
</dbReference>
<comment type="subcellular location">
    <subcellularLocation>
        <location evidence="2">Cell membrane</location>
    </subcellularLocation>
</comment>
<dbReference type="Gene3D" id="3.30.565.10">
    <property type="entry name" value="Histidine kinase-like ATPase, C-terminal domain"/>
    <property type="match status" value="1"/>
</dbReference>
<dbReference type="SUPFAM" id="SSF158472">
    <property type="entry name" value="HAMP domain-like"/>
    <property type="match status" value="1"/>
</dbReference>
<dbReference type="InterPro" id="IPR004358">
    <property type="entry name" value="Sig_transdc_His_kin-like_C"/>
</dbReference>
<comment type="caution">
    <text evidence="14">The sequence shown here is derived from an EMBL/GenBank/DDBJ whole genome shotgun (WGS) entry which is preliminary data.</text>
</comment>
<dbReference type="GO" id="GO:0000155">
    <property type="term" value="F:phosphorelay sensor kinase activity"/>
    <property type="evidence" value="ECO:0007669"/>
    <property type="project" value="InterPro"/>
</dbReference>
<name>A0A2I1ILP7_9ACTO</name>
<gene>
    <name evidence="14" type="ORF">CYJ19_07550</name>
</gene>
<dbReference type="InterPro" id="IPR050428">
    <property type="entry name" value="TCS_sensor_his_kinase"/>
</dbReference>
<evidence type="ECO:0000256" key="2">
    <source>
        <dbReference type="ARBA" id="ARBA00004236"/>
    </source>
</evidence>
<dbReference type="InterPro" id="IPR005467">
    <property type="entry name" value="His_kinase_dom"/>
</dbReference>
<dbReference type="PANTHER" id="PTHR45436">
    <property type="entry name" value="SENSOR HISTIDINE KINASE YKOH"/>
    <property type="match status" value="1"/>
</dbReference>
<dbReference type="PRINTS" id="PR00344">
    <property type="entry name" value="BCTRLSENSOR"/>
</dbReference>
<proteinExistence type="predicted"/>
<keyword evidence="8 11" id="KW-1133">Transmembrane helix</keyword>
<evidence type="ECO:0000256" key="10">
    <source>
        <dbReference type="ARBA" id="ARBA00023136"/>
    </source>
</evidence>
<evidence type="ECO:0000313" key="14">
    <source>
        <dbReference type="EMBL" id="PKY72055.1"/>
    </source>
</evidence>
<evidence type="ECO:0000256" key="1">
    <source>
        <dbReference type="ARBA" id="ARBA00000085"/>
    </source>
</evidence>
<protein>
    <recommendedName>
        <fullName evidence="3">histidine kinase</fullName>
        <ecNumber evidence="3">2.7.13.3</ecNumber>
    </recommendedName>
</protein>
<dbReference type="Proteomes" id="UP000235122">
    <property type="component" value="Unassembled WGS sequence"/>
</dbReference>
<evidence type="ECO:0000256" key="11">
    <source>
        <dbReference type="SAM" id="Phobius"/>
    </source>
</evidence>
<keyword evidence="9" id="KW-0902">Two-component regulatory system</keyword>
<dbReference type="PROSITE" id="PS50109">
    <property type="entry name" value="HIS_KIN"/>
    <property type="match status" value="1"/>
</dbReference>
<dbReference type="InterPro" id="IPR036890">
    <property type="entry name" value="HATPase_C_sf"/>
</dbReference>
<dbReference type="PROSITE" id="PS50885">
    <property type="entry name" value="HAMP"/>
    <property type="match status" value="1"/>
</dbReference>
<keyword evidence="5" id="KW-0808">Transferase</keyword>
<feature type="transmembrane region" description="Helical" evidence="11">
    <location>
        <begin position="178"/>
        <end position="197"/>
    </location>
</feature>
<accession>A0A2I1ILP7</accession>
<dbReference type="CDD" id="cd06225">
    <property type="entry name" value="HAMP"/>
    <property type="match status" value="1"/>
</dbReference>
<evidence type="ECO:0000256" key="5">
    <source>
        <dbReference type="ARBA" id="ARBA00022679"/>
    </source>
</evidence>
<dbReference type="Pfam" id="PF00672">
    <property type="entry name" value="HAMP"/>
    <property type="match status" value="1"/>
</dbReference>
<keyword evidence="10 11" id="KW-0472">Membrane</keyword>
<dbReference type="Pfam" id="PF02518">
    <property type="entry name" value="HATPase_c"/>
    <property type="match status" value="1"/>
</dbReference>
<evidence type="ECO:0000256" key="3">
    <source>
        <dbReference type="ARBA" id="ARBA00012438"/>
    </source>
</evidence>
<comment type="catalytic activity">
    <reaction evidence="1">
        <text>ATP + protein L-histidine = ADP + protein N-phospho-L-histidine.</text>
        <dbReference type="EC" id="2.7.13.3"/>
    </reaction>
</comment>
<dbReference type="GO" id="GO:0005886">
    <property type="term" value="C:plasma membrane"/>
    <property type="evidence" value="ECO:0007669"/>
    <property type="project" value="UniProtKB-SubCell"/>
</dbReference>
<dbReference type="GeneID" id="35867464"/>
<dbReference type="InterPro" id="IPR003660">
    <property type="entry name" value="HAMP_dom"/>
</dbReference>
<dbReference type="EC" id="2.7.13.3" evidence="3"/>
<dbReference type="AlphaFoldDB" id="A0A2I1ILP7"/>
<feature type="domain" description="HAMP" evidence="13">
    <location>
        <begin position="202"/>
        <end position="254"/>
    </location>
</feature>
<dbReference type="Gene3D" id="1.10.287.130">
    <property type="match status" value="1"/>
</dbReference>
<dbReference type="RefSeq" id="WP_024331319.1">
    <property type="nucleotide sequence ID" value="NZ_JASOXK010000003.1"/>
</dbReference>
<keyword evidence="15" id="KW-1185">Reference proteome</keyword>
<dbReference type="SUPFAM" id="SSF47384">
    <property type="entry name" value="Homodimeric domain of signal transducing histidine kinase"/>
    <property type="match status" value="1"/>
</dbReference>
<evidence type="ECO:0000256" key="4">
    <source>
        <dbReference type="ARBA" id="ARBA00022553"/>
    </source>
</evidence>
<evidence type="ECO:0000256" key="7">
    <source>
        <dbReference type="ARBA" id="ARBA00022777"/>
    </source>
</evidence>
<keyword evidence="4" id="KW-0597">Phosphoprotein</keyword>
<evidence type="ECO:0000256" key="6">
    <source>
        <dbReference type="ARBA" id="ARBA00022692"/>
    </source>
</evidence>
<reference evidence="14 15" key="1">
    <citation type="submission" date="2017-12" db="EMBL/GenBank/DDBJ databases">
        <title>Phylogenetic diversity of female urinary microbiome.</title>
        <authorList>
            <person name="Thomas-White K."/>
            <person name="Wolfe A.J."/>
        </authorList>
    </citation>
    <scope>NUCLEOTIDE SEQUENCE [LARGE SCALE GENOMIC DNA]</scope>
    <source>
        <strain evidence="14 15">UMB0402</strain>
    </source>
</reference>
<evidence type="ECO:0000256" key="9">
    <source>
        <dbReference type="ARBA" id="ARBA00023012"/>
    </source>
</evidence>
<organism evidence="14 15">
    <name type="scientific">Winkia neuii</name>
    <dbReference type="NCBI Taxonomy" id="33007"/>
    <lineage>
        <taxon>Bacteria</taxon>
        <taxon>Bacillati</taxon>
        <taxon>Actinomycetota</taxon>
        <taxon>Actinomycetes</taxon>
        <taxon>Actinomycetales</taxon>
        <taxon>Actinomycetaceae</taxon>
        <taxon>Winkia</taxon>
    </lineage>
</organism>